<proteinExistence type="predicted"/>
<feature type="transmembrane region" description="Helical" evidence="1">
    <location>
        <begin position="20"/>
        <end position="37"/>
    </location>
</feature>
<gene>
    <name evidence="2" type="ORF">GCM10010515_55850</name>
</gene>
<dbReference type="EMBL" id="BMWD01000023">
    <property type="protein sequence ID" value="GGX81114.1"/>
    <property type="molecule type" value="Genomic_DNA"/>
</dbReference>
<organism evidence="2 3">
    <name type="scientific">Streptomyces fructofermentans</name>
    <dbReference type="NCBI Taxonomy" id="152141"/>
    <lineage>
        <taxon>Bacteria</taxon>
        <taxon>Bacillati</taxon>
        <taxon>Actinomycetota</taxon>
        <taxon>Actinomycetes</taxon>
        <taxon>Kitasatosporales</taxon>
        <taxon>Streptomycetaceae</taxon>
        <taxon>Streptomyces</taxon>
    </lineage>
</organism>
<comment type="caution">
    <text evidence="2">The sequence shown here is derived from an EMBL/GenBank/DDBJ whole genome shotgun (WGS) entry which is preliminary data.</text>
</comment>
<evidence type="ECO:0000256" key="1">
    <source>
        <dbReference type="SAM" id="Phobius"/>
    </source>
</evidence>
<dbReference type="RefSeq" id="WP_268255845.1">
    <property type="nucleotide sequence ID" value="NZ_BMWD01000023.1"/>
</dbReference>
<evidence type="ECO:0000313" key="2">
    <source>
        <dbReference type="EMBL" id="GGX81114.1"/>
    </source>
</evidence>
<sequence>MRSSAGSTVLAYKGLDGIPLWVLFAVAIAAFVVFGVVQARKRK</sequence>
<dbReference type="AlphaFoldDB" id="A0A918NMJ4"/>
<evidence type="ECO:0000313" key="3">
    <source>
        <dbReference type="Proteomes" id="UP000645555"/>
    </source>
</evidence>
<accession>A0A918NMJ4</accession>
<reference evidence="2" key="1">
    <citation type="journal article" date="2014" name="Int. J. Syst. Evol. Microbiol.">
        <title>Complete genome sequence of Corynebacterium casei LMG S-19264T (=DSM 44701T), isolated from a smear-ripened cheese.</title>
        <authorList>
            <consortium name="US DOE Joint Genome Institute (JGI-PGF)"/>
            <person name="Walter F."/>
            <person name="Albersmeier A."/>
            <person name="Kalinowski J."/>
            <person name="Ruckert C."/>
        </authorList>
    </citation>
    <scope>NUCLEOTIDE SEQUENCE</scope>
    <source>
        <strain evidence="2">JCM 4956</strain>
    </source>
</reference>
<name>A0A918NMJ4_9ACTN</name>
<keyword evidence="3" id="KW-1185">Reference proteome</keyword>
<keyword evidence="1" id="KW-0812">Transmembrane</keyword>
<dbReference type="Proteomes" id="UP000645555">
    <property type="component" value="Unassembled WGS sequence"/>
</dbReference>
<keyword evidence="1" id="KW-1133">Transmembrane helix</keyword>
<reference evidence="2" key="2">
    <citation type="submission" date="2020-09" db="EMBL/GenBank/DDBJ databases">
        <authorList>
            <person name="Sun Q."/>
            <person name="Ohkuma M."/>
        </authorList>
    </citation>
    <scope>NUCLEOTIDE SEQUENCE</scope>
    <source>
        <strain evidence="2">JCM 4956</strain>
    </source>
</reference>
<protein>
    <submittedName>
        <fullName evidence="2">Uncharacterized protein</fullName>
    </submittedName>
</protein>
<keyword evidence="1" id="KW-0472">Membrane</keyword>